<dbReference type="InterPro" id="IPR051398">
    <property type="entry name" value="Polysacch_Deacetylase"/>
</dbReference>
<dbReference type="InterPro" id="IPR002509">
    <property type="entry name" value="NODB_dom"/>
</dbReference>
<proteinExistence type="predicted"/>
<name>A0A0A0I984_CLOBO</name>
<reference evidence="4 5" key="1">
    <citation type="submission" date="2014-01" db="EMBL/GenBank/DDBJ databases">
        <title>Plasmidome dynamics in the species complex Clostridium novyi sensu lato converts strains of independent lineages into distinctly different pathogens.</title>
        <authorList>
            <person name="Skarin H."/>
            <person name="Segerman B."/>
        </authorList>
    </citation>
    <scope>NUCLEOTIDE SEQUENCE [LARGE SCALE GENOMIC DNA]</scope>
    <source>
        <strain evidence="4 5">DC5</strain>
    </source>
</reference>
<comment type="subcellular location">
    <subcellularLocation>
        <location evidence="1">Secreted</location>
    </subcellularLocation>
</comment>
<evidence type="ECO:0000256" key="1">
    <source>
        <dbReference type="ARBA" id="ARBA00004613"/>
    </source>
</evidence>
<keyword evidence="4" id="KW-0378">Hydrolase</keyword>
<dbReference type="EMBL" id="JDRY01000069">
    <property type="protein sequence ID" value="KGM97108.1"/>
    <property type="molecule type" value="Genomic_DNA"/>
</dbReference>
<dbReference type="PANTHER" id="PTHR34216">
    <property type="match status" value="1"/>
</dbReference>
<dbReference type="GO" id="GO:0005576">
    <property type="term" value="C:extracellular region"/>
    <property type="evidence" value="ECO:0007669"/>
    <property type="project" value="UniProtKB-SubCell"/>
</dbReference>
<keyword evidence="4" id="KW-0858">Xylan degradation</keyword>
<evidence type="ECO:0000256" key="2">
    <source>
        <dbReference type="ARBA" id="ARBA00022729"/>
    </source>
</evidence>
<dbReference type="Gene3D" id="3.20.20.370">
    <property type="entry name" value="Glycoside hydrolase/deacetylase"/>
    <property type="match status" value="1"/>
</dbReference>
<keyword evidence="4" id="KW-0119">Carbohydrate metabolism</keyword>
<evidence type="ECO:0000313" key="5">
    <source>
        <dbReference type="Proteomes" id="UP000030014"/>
    </source>
</evidence>
<protein>
    <submittedName>
        <fullName evidence="4">Xylanase deacetylase</fullName>
    </submittedName>
</protein>
<keyword evidence="4" id="KW-0624">Polysaccharide degradation</keyword>
<dbReference type="Proteomes" id="UP000030014">
    <property type="component" value="Unassembled WGS sequence"/>
</dbReference>
<dbReference type="Pfam" id="PF01522">
    <property type="entry name" value="Polysacc_deac_1"/>
    <property type="match status" value="1"/>
</dbReference>
<dbReference type="PROSITE" id="PS51677">
    <property type="entry name" value="NODB"/>
    <property type="match status" value="1"/>
</dbReference>
<dbReference type="RefSeq" id="WP_039259864.1">
    <property type="nucleotide sequence ID" value="NZ_JDRY01000069.1"/>
</dbReference>
<dbReference type="GO" id="GO:0045493">
    <property type="term" value="P:xylan catabolic process"/>
    <property type="evidence" value="ECO:0007669"/>
    <property type="project" value="UniProtKB-KW"/>
</dbReference>
<organism evidence="4 5">
    <name type="scientific">Clostridium botulinum C/D str. DC5</name>
    <dbReference type="NCBI Taxonomy" id="1443128"/>
    <lineage>
        <taxon>Bacteria</taxon>
        <taxon>Bacillati</taxon>
        <taxon>Bacillota</taxon>
        <taxon>Clostridia</taxon>
        <taxon>Eubacteriales</taxon>
        <taxon>Clostridiaceae</taxon>
        <taxon>Clostridium</taxon>
    </lineage>
</organism>
<keyword evidence="2" id="KW-0732">Signal</keyword>
<evidence type="ECO:0000259" key="3">
    <source>
        <dbReference type="PROSITE" id="PS51677"/>
    </source>
</evidence>
<gene>
    <name evidence="4" type="ORF">Z955_12685</name>
</gene>
<sequence length="275" mass="32140">MRKILILVVFIITLGLVRFGVKEIVLRKPQSSNNSNIEQKTVKSDDESIPVIMYHSIKYEKGNGVRLPKEKFEEQMKYLKENNYSTLTMDELYDFLKNNKKIPKKAVVLTFDDGYKDNYDTAYPILKKYGFKATLFVITNCIGTGEYLTADQLKEMNKNGFDVESHTTNHEKLTELSYEDQYKIFLESKQNLEKLLNKKVKYIAYPYGKYDSQSIKAAEYAGYKLAVTTHCKWSNKKDGIYTISRVGISGKHNMDKFIKKIEFENYCRVYKYLIL</sequence>
<feature type="domain" description="NodB homology" evidence="3">
    <location>
        <begin position="105"/>
        <end position="275"/>
    </location>
</feature>
<dbReference type="SUPFAM" id="SSF88713">
    <property type="entry name" value="Glycoside hydrolase/deacetylase"/>
    <property type="match status" value="1"/>
</dbReference>
<evidence type="ECO:0000313" key="4">
    <source>
        <dbReference type="EMBL" id="KGM97108.1"/>
    </source>
</evidence>
<dbReference type="GO" id="GO:0016798">
    <property type="term" value="F:hydrolase activity, acting on glycosyl bonds"/>
    <property type="evidence" value="ECO:0007669"/>
    <property type="project" value="UniProtKB-KW"/>
</dbReference>
<comment type="caution">
    <text evidence="4">The sequence shown here is derived from an EMBL/GenBank/DDBJ whole genome shotgun (WGS) entry which is preliminary data.</text>
</comment>
<dbReference type="AlphaFoldDB" id="A0A0A0I984"/>
<keyword evidence="4" id="KW-0326">Glycosidase</keyword>
<dbReference type="GO" id="GO:0016810">
    <property type="term" value="F:hydrolase activity, acting on carbon-nitrogen (but not peptide) bonds"/>
    <property type="evidence" value="ECO:0007669"/>
    <property type="project" value="InterPro"/>
</dbReference>
<accession>A0A0A0I984</accession>
<dbReference type="PANTHER" id="PTHR34216:SF3">
    <property type="entry name" value="POLY-BETA-1,6-N-ACETYL-D-GLUCOSAMINE N-DEACETYLASE"/>
    <property type="match status" value="1"/>
</dbReference>
<dbReference type="CDD" id="cd10918">
    <property type="entry name" value="CE4_NodB_like_5s_6s"/>
    <property type="match status" value="1"/>
</dbReference>
<dbReference type="InterPro" id="IPR011330">
    <property type="entry name" value="Glyco_hydro/deAcase_b/a-brl"/>
</dbReference>